<gene>
    <name evidence="8" type="ORF">GSMUA_89710.1</name>
</gene>
<dbReference type="AlphaFoldDB" id="A0A8D7EWF3"/>
<evidence type="ECO:0000313" key="8">
    <source>
        <dbReference type="EMBL" id="CAG1833051.1"/>
    </source>
</evidence>
<feature type="compositionally biased region" description="Basic and acidic residues" evidence="6">
    <location>
        <begin position="689"/>
        <end position="699"/>
    </location>
</feature>
<dbReference type="InterPro" id="IPR057375">
    <property type="entry name" value="ULP2A/B_PH"/>
</dbReference>
<feature type="region of interest" description="Disordered" evidence="6">
    <location>
        <begin position="771"/>
        <end position="802"/>
    </location>
</feature>
<protein>
    <submittedName>
        <fullName evidence="8">(wild Malaysian banana) hypothetical protein</fullName>
    </submittedName>
</protein>
<proteinExistence type="inferred from homology"/>
<evidence type="ECO:0000256" key="5">
    <source>
        <dbReference type="ARBA" id="ARBA00057729"/>
    </source>
</evidence>
<dbReference type="Pfam" id="PF02902">
    <property type="entry name" value="Peptidase_C48"/>
    <property type="match status" value="1"/>
</dbReference>
<comment type="function">
    <text evidence="5">Protease that catalyzes two essential functions in the SUMO pathway: processing of full-length SUMOs to their mature forms and deconjugation of SUMO from targeted proteins.</text>
</comment>
<feature type="compositionally biased region" description="Basic residues" evidence="6">
    <location>
        <begin position="771"/>
        <end position="780"/>
    </location>
</feature>
<evidence type="ECO:0000256" key="2">
    <source>
        <dbReference type="ARBA" id="ARBA00022670"/>
    </source>
</evidence>
<dbReference type="GO" id="GO:0006508">
    <property type="term" value="P:proteolysis"/>
    <property type="evidence" value="ECO:0007669"/>
    <property type="project" value="UniProtKB-KW"/>
</dbReference>
<dbReference type="Gene3D" id="3.30.310.130">
    <property type="entry name" value="Ubiquitin-related"/>
    <property type="match status" value="1"/>
</dbReference>
<dbReference type="InterPro" id="IPR038765">
    <property type="entry name" value="Papain-like_cys_pep_sf"/>
</dbReference>
<keyword evidence="2" id="KW-0645">Protease</keyword>
<sequence length="802" mass="90594">MRYRTLVSPDLDRAISRRTSWPCAAMRGSSQKDLAVFDFSEEEAAVEAAAGMFTAKFQSRLRPKMDDAVYKYHLLESYTSGWTLKGDITSGLRIDMHNRDNGRDPCAVDVPEQGLALNNEKAELDEIMASSTSYDEHGQMHPDEFEDFSNQMGIKIFPDYVIHGGISYGESQVVFSADCIKIKCSDAIGSDEKFSSEWAVADIVHIVCRWSGSVTTASVKLCLGENDVTKNEKHHNDSDLPVGFPEVRFSVNDMCWMEREQRIRNLAARYEHIWNASFGDMVCKNDLMDSNASRDFFAIIAGSLEDVIYPKGDPDAVSISKRDIEFLQPETFINDTIIDFYIKYLENKIQPDQKHRFHFFNSFFYRKLVGKDHGGVSEGREAFLRVRRWTQKVNIFDKEYIFIPVNFSLHWSLLVICHPGEPHTLIPSYATVLMLYIVTVDNEIESDKVPCILHMDSIKGCHNGLKNIIQSYIWEEWKERNPETTEDDSWKFLKLRFVSPEPPQQENSFDCGLFLLHYVELFLKEVPVNFDPFKITRFSSFLGAKWFPPVEASLKRSVIRKLIYEILNDHSEKIDPSTCSIGCPSTSGHPEDNTERDQHVELLSAHCSPAMGVMGGAICQDTEDGEKLDAVEDSQEADTTKAEHRVCEGSQKICASKADCQIVDGREINTNANEVEATDCQVLSATGAADREDGGRELDTNEAGEDGEDCGETTSNAVRQDNKSSVIHITEVESCDGSCQVNQPSLEATIITVDETPSDDNDDVRVTCKKPVQKPRKRGKVMIPEGRRVRTRSMTKEQHNDT</sequence>
<evidence type="ECO:0000256" key="3">
    <source>
        <dbReference type="ARBA" id="ARBA00022786"/>
    </source>
</evidence>
<dbReference type="SUPFAM" id="SSF54001">
    <property type="entry name" value="Cysteine proteinases"/>
    <property type="match status" value="1"/>
</dbReference>
<keyword evidence="4" id="KW-0378">Hydrolase</keyword>
<accession>A0A8D7EWF3</accession>
<evidence type="ECO:0000256" key="6">
    <source>
        <dbReference type="SAM" id="MobiDB-lite"/>
    </source>
</evidence>
<dbReference type="GO" id="GO:0008234">
    <property type="term" value="F:cysteine-type peptidase activity"/>
    <property type="evidence" value="ECO:0007669"/>
    <property type="project" value="InterPro"/>
</dbReference>
<dbReference type="Pfam" id="PF25352">
    <property type="entry name" value="PH_ULP"/>
    <property type="match status" value="1"/>
</dbReference>
<evidence type="ECO:0000259" key="7">
    <source>
        <dbReference type="PROSITE" id="PS50600"/>
    </source>
</evidence>
<dbReference type="EMBL" id="HG996472">
    <property type="protein sequence ID" value="CAG1833051.1"/>
    <property type="molecule type" value="Genomic_DNA"/>
</dbReference>
<dbReference type="InterPro" id="IPR003653">
    <property type="entry name" value="Peptidase_C48_C"/>
</dbReference>
<dbReference type="PANTHER" id="PTHR47764:SF2">
    <property type="entry name" value="UBIQUITIN-LIKE PROTEASE FAMILY PROFILE DOMAIN-CONTAINING PROTEIN"/>
    <property type="match status" value="1"/>
</dbReference>
<dbReference type="Gene3D" id="1.10.418.20">
    <property type="match status" value="1"/>
</dbReference>
<comment type="similarity">
    <text evidence="1">Belongs to the peptidase C48 family.</text>
</comment>
<feature type="region of interest" description="Disordered" evidence="6">
    <location>
        <begin position="684"/>
        <end position="716"/>
    </location>
</feature>
<evidence type="ECO:0000256" key="4">
    <source>
        <dbReference type="ARBA" id="ARBA00022801"/>
    </source>
</evidence>
<dbReference type="PANTHER" id="PTHR47764">
    <property type="entry name" value="UBIQUITIN-LIKE-SPECIFIC PROTEASE 2B-RELATED"/>
    <property type="match status" value="1"/>
</dbReference>
<evidence type="ECO:0000256" key="1">
    <source>
        <dbReference type="ARBA" id="ARBA00005234"/>
    </source>
</evidence>
<dbReference type="FunFam" id="3.30.310.130:FF:000006">
    <property type="entry name" value="Probable ubiquitin-like-specific protease 2B"/>
    <property type="match status" value="1"/>
</dbReference>
<feature type="domain" description="Ubiquitin-like protease family profile" evidence="7">
    <location>
        <begin position="317"/>
        <end position="522"/>
    </location>
</feature>
<organism evidence="8">
    <name type="scientific">Musa acuminata subsp. malaccensis</name>
    <name type="common">Wild banana</name>
    <name type="synonym">Musa malaccensis</name>
    <dbReference type="NCBI Taxonomy" id="214687"/>
    <lineage>
        <taxon>Eukaryota</taxon>
        <taxon>Viridiplantae</taxon>
        <taxon>Streptophyta</taxon>
        <taxon>Embryophyta</taxon>
        <taxon>Tracheophyta</taxon>
        <taxon>Spermatophyta</taxon>
        <taxon>Magnoliopsida</taxon>
        <taxon>Liliopsida</taxon>
        <taxon>Zingiberales</taxon>
        <taxon>Musaceae</taxon>
        <taxon>Musa</taxon>
    </lineage>
</organism>
<feature type="compositionally biased region" description="Acidic residues" evidence="6">
    <location>
        <begin position="700"/>
        <end position="711"/>
    </location>
</feature>
<reference evidence="8" key="1">
    <citation type="submission" date="2021-03" db="EMBL/GenBank/DDBJ databases">
        <authorList>
            <consortium name="Genoscope - CEA"/>
            <person name="William W."/>
        </authorList>
    </citation>
    <scope>NUCLEOTIDE SEQUENCE</scope>
    <source>
        <strain evidence="8">Doubled-haploid Pahang</strain>
    </source>
</reference>
<keyword evidence="3" id="KW-0833">Ubl conjugation pathway</keyword>
<name>A0A8D7EWF3_MUSAM</name>
<dbReference type="PROSITE" id="PS50600">
    <property type="entry name" value="ULP_PROTEASE"/>
    <property type="match status" value="1"/>
</dbReference>